<accession>A0A5K7X9A3</accession>
<keyword evidence="1" id="KW-0732">Signal</keyword>
<dbReference type="Proteomes" id="UP000326837">
    <property type="component" value="Chromosome"/>
</dbReference>
<organism evidence="2 3">
    <name type="scientific">Lacipirellula parvula</name>
    <dbReference type="NCBI Taxonomy" id="2650471"/>
    <lineage>
        <taxon>Bacteria</taxon>
        <taxon>Pseudomonadati</taxon>
        <taxon>Planctomycetota</taxon>
        <taxon>Planctomycetia</taxon>
        <taxon>Pirellulales</taxon>
        <taxon>Lacipirellulaceae</taxon>
        <taxon>Lacipirellula</taxon>
    </lineage>
</organism>
<dbReference type="KEGG" id="lpav:PLANPX_0498"/>
<feature type="signal peptide" evidence="1">
    <location>
        <begin position="1"/>
        <end position="19"/>
    </location>
</feature>
<evidence type="ECO:0000313" key="3">
    <source>
        <dbReference type="Proteomes" id="UP000326837"/>
    </source>
</evidence>
<evidence type="ECO:0000256" key="1">
    <source>
        <dbReference type="SAM" id="SignalP"/>
    </source>
</evidence>
<reference evidence="3" key="1">
    <citation type="submission" date="2019-10" db="EMBL/GenBank/DDBJ databases">
        <title>Lacipirellula parvula gen. nov., sp. nov., representing a lineage of planctomycetes widespread in freshwater anoxic habitats, and description of the family Lacipirellulaceae.</title>
        <authorList>
            <person name="Dedysh S.N."/>
            <person name="Kulichevskaya I.S."/>
            <person name="Beletsky A.V."/>
            <person name="Rakitin A.L."/>
            <person name="Mardanov A.V."/>
            <person name="Ivanova A.A."/>
            <person name="Saltykova V.X."/>
            <person name="Rijpstra W.I.C."/>
            <person name="Sinninghe Damste J.S."/>
            <person name="Ravin N.V."/>
        </authorList>
    </citation>
    <scope>NUCLEOTIDE SEQUENCE [LARGE SCALE GENOMIC DNA]</scope>
    <source>
        <strain evidence="3">PX69</strain>
    </source>
</reference>
<proteinExistence type="predicted"/>
<dbReference type="EMBL" id="AP021861">
    <property type="protein sequence ID" value="BBO30886.1"/>
    <property type="molecule type" value="Genomic_DNA"/>
</dbReference>
<evidence type="ECO:0000313" key="2">
    <source>
        <dbReference type="EMBL" id="BBO30886.1"/>
    </source>
</evidence>
<protein>
    <recommendedName>
        <fullName evidence="4">YHS domain-containing protein</fullName>
    </recommendedName>
</protein>
<name>A0A5K7X9A3_9BACT</name>
<evidence type="ECO:0008006" key="4">
    <source>
        <dbReference type="Google" id="ProtNLM"/>
    </source>
</evidence>
<dbReference type="AlphaFoldDB" id="A0A5K7X9A3"/>
<keyword evidence="3" id="KW-1185">Reference proteome</keyword>
<sequence length="442" mass="48572">MWRFLRTLVLCASAAPCLAAEVAPKTPGAQPNTPAAASENPEDAPVVRIANNHWEIGPIAGAEQFPVALGGYSVVALRDAREWLPGRGGEATRFDGLEYHFDSARERHIFLSARESYIPMLGGDCPVTYFETGQRVPGKFECGTLHRRRLVFFANPAMQQTFAANPEKYENADLVLSGNSVVSMLDDHKCVPGNPATVLIHRGLRYYFANDFERRKFLKAPGRYDGSGEQVERPNLLMPDAPPTKSQLTAQAFQQRPTSQLNGFRPTTKDDRDGALGALPAMSGYCPVSLRQDGSWVRGQAAYGVEFRDITFLTAGAREQEMLQSDPTEYLPASCGECAVSLVDRAEHVRGSVFHAAEFDGRLFMFADAAMKAKFKANPAKYAMVDIAAEGFCAVTLVDKEEKVPGVQQFATWYDGKTYRFAGAAEKAKFLANPEQYAEDAE</sequence>
<feature type="chain" id="PRO_5025039388" description="YHS domain-containing protein" evidence="1">
    <location>
        <begin position="20"/>
        <end position="442"/>
    </location>
</feature>
<gene>
    <name evidence="2" type="ORF">PLANPX_0498</name>
</gene>
<dbReference type="RefSeq" id="WP_152097136.1">
    <property type="nucleotide sequence ID" value="NZ_AP021861.1"/>
</dbReference>